<dbReference type="EMBL" id="CP051682">
    <property type="protein sequence ID" value="QJD95036.1"/>
    <property type="molecule type" value="Genomic_DNA"/>
</dbReference>
<feature type="transmembrane region" description="Helical" evidence="1">
    <location>
        <begin position="88"/>
        <end position="112"/>
    </location>
</feature>
<sequence>MTYTTVQAEGLKKYLRSILRYRETYEEVYDHVLTALTAKPDSISFEEAVNTILKDDFGGANSLPDMEKRCHKAVMMDMLRKQWFYVKAYFISSKIIFTILLTLATYSLVVLLNASNFIWLWLYLILTVLVTLIIMIRYFSVGYYFKDTKRSIRDKISEEIAGRPLFFYNMGVMFLYSTRKQHYKSLPPVDPFLLTAFIVINVIYILSFIRLSQDEFQLYITK</sequence>
<keyword evidence="1" id="KW-0812">Transmembrane</keyword>
<evidence type="ECO:0000313" key="2">
    <source>
        <dbReference type="EMBL" id="QJD95036.1"/>
    </source>
</evidence>
<evidence type="ECO:0000256" key="1">
    <source>
        <dbReference type="SAM" id="Phobius"/>
    </source>
</evidence>
<dbReference type="RefSeq" id="WP_169606053.1">
    <property type="nucleotide sequence ID" value="NZ_CP051682.1"/>
</dbReference>
<keyword evidence="3" id="KW-1185">Reference proteome</keyword>
<dbReference type="AlphaFoldDB" id="A0A7L5E3W3"/>
<organism evidence="2 3">
    <name type="scientific">Mucilaginibacter robiniae</name>
    <dbReference type="NCBI Taxonomy" id="2728022"/>
    <lineage>
        <taxon>Bacteria</taxon>
        <taxon>Pseudomonadati</taxon>
        <taxon>Bacteroidota</taxon>
        <taxon>Sphingobacteriia</taxon>
        <taxon>Sphingobacteriales</taxon>
        <taxon>Sphingobacteriaceae</taxon>
        <taxon>Mucilaginibacter</taxon>
    </lineage>
</organism>
<dbReference type="KEGG" id="mrob:HH214_03645"/>
<accession>A0A7L5E3W3</accession>
<proteinExistence type="predicted"/>
<feature type="transmembrane region" description="Helical" evidence="1">
    <location>
        <begin position="160"/>
        <end position="179"/>
    </location>
</feature>
<gene>
    <name evidence="2" type="ORF">HH214_03645</name>
</gene>
<feature type="transmembrane region" description="Helical" evidence="1">
    <location>
        <begin position="191"/>
        <end position="209"/>
    </location>
</feature>
<reference evidence="2 3" key="1">
    <citation type="submission" date="2020-04" db="EMBL/GenBank/DDBJ databases">
        <title>Genome sequencing of novel species.</title>
        <authorList>
            <person name="Heo J."/>
            <person name="Kim S.-J."/>
            <person name="Kim J.-S."/>
            <person name="Hong S.-B."/>
            <person name="Kwon S.-W."/>
        </authorList>
    </citation>
    <scope>NUCLEOTIDE SEQUENCE [LARGE SCALE GENOMIC DNA]</scope>
    <source>
        <strain evidence="2 3">F39-2</strain>
    </source>
</reference>
<dbReference type="Proteomes" id="UP000503278">
    <property type="component" value="Chromosome"/>
</dbReference>
<keyword evidence="1" id="KW-1133">Transmembrane helix</keyword>
<keyword evidence="1" id="KW-0472">Membrane</keyword>
<name>A0A7L5E3W3_9SPHI</name>
<evidence type="ECO:0000313" key="3">
    <source>
        <dbReference type="Proteomes" id="UP000503278"/>
    </source>
</evidence>
<protein>
    <submittedName>
        <fullName evidence="2">Uncharacterized protein</fullName>
    </submittedName>
</protein>
<feature type="transmembrane region" description="Helical" evidence="1">
    <location>
        <begin position="118"/>
        <end position="139"/>
    </location>
</feature>